<evidence type="ECO:0000313" key="2">
    <source>
        <dbReference type="EMBL" id="AIS02420.1"/>
    </source>
</evidence>
<evidence type="ECO:0000313" key="1">
    <source>
        <dbReference type="EMBL" id="AIR96044.1"/>
    </source>
</evidence>
<organism evidence="2 3">
    <name type="scientific">Streptomyces glaucescens</name>
    <dbReference type="NCBI Taxonomy" id="1907"/>
    <lineage>
        <taxon>Bacteria</taxon>
        <taxon>Bacillati</taxon>
        <taxon>Actinomycetota</taxon>
        <taxon>Actinomycetes</taxon>
        <taxon>Kitasatosporales</taxon>
        <taxon>Streptomycetaceae</taxon>
        <taxon>Streptomyces</taxon>
    </lineage>
</organism>
<dbReference type="RefSeq" id="WP_043497199.1">
    <property type="nucleotide sequence ID" value="NZ_CP009438.1"/>
</dbReference>
<accession>A0A089XMJ1</accession>
<reference evidence="3" key="2">
    <citation type="journal article" date="2015" name="J. Biotechnol.">
        <title>Complete genome sequence of the actinobacterium Streptomyces glaucescens GLA.O (DSM 40922) consisting of a linear chromosome and one linear plasmid.</title>
        <authorList>
            <person name="Ortseifen V."/>
            <person name="Winkler A."/>
            <person name="Albersmeier A."/>
            <person name="Wendler S."/>
            <person name="Puhler A."/>
            <person name="Kalinowski J."/>
            <person name="Ruckert C."/>
        </authorList>
    </citation>
    <scope>NUCLEOTIDE SEQUENCE [LARGE SCALE GENOMIC DNA]</scope>
    <source>
        <strain evidence="3">DSM 40922 / GLA O</strain>
    </source>
</reference>
<dbReference type="EMBL" id="CP009438">
    <property type="protein sequence ID" value="AIS02420.1"/>
    <property type="molecule type" value="Genomic_DNA"/>
</dbReference>
<evidence type="ECO:0000313" key="3">
    <source>
        <dbReference type="Proteomes" id="UP000029482"/>
    </source>
</evidence>
<proteinExistence type="predicted"/>
<dbReference type="KEGG" id="sgu:SGLAU_32440"/>
<dbReference type="Proteomes" id="UP000029482">
    <property type="component" value="Chromosome"/>
</dbReference>
<protein>
    <submittedName>
        <fullName evidence="2">Uncharacterized protein</fullName>
    </submittedName>
</protein>
<dbReference type="EMBL" id="CP009438">
    <property type="protein sequence ID" value="AIR96044.1"/>
    <property type="molecule type" value="Genomic_DNA"/>
</dbReference>
<sequence length="127" mass="14376">MADHRDCLHLLHTLVQRHAAKSVASQRVQSGVMLPLSQSSTRWGGDSDKEAMLALLTAVEDHQKALDDLRLIYASRAVEKGASLADLGRAWHVSRKGARHRWNVLKRRLRPDVSRQRPRTHYLNGVD</sequence>
<dbReference type="HOGENOM" id="CLU_1969297_0_0_11"/>
<gene>
    <name evidence="1" type="ORF">SGLAU_00060</name>
    <name evidence="2" type="ORF">SGLAU_32440</name>
</gene>
<name>A0A089XMJ1_STRGA</name>
<reference evidence="2" key="1">
    <citation type="submission" date="2014-09" db="EMBL/GenBank/DDBJ databases">
        <title>Complete genome sequence of the Actinobacterium Streptomyces glaucescens GLA.O (=DSM 40922) consisting of a linear chromosome and one linear plasmid.</title>
        <authorList>
            <person name="Ortseifen V."/>
            <person name="Albersmeier A."/>
            <person name="Winkler A."/>
            <person name="Puhler A."/>
            <person name="Kalinowski J."/>
            <person name="Ruckert C."/>
        </authorList>
    </citation>
    <scope>NUCLEOTIDE SEQUENCE [LARGE SCALE GENOMIC DNA]</scope>
    <source>
        <strain evidence="2">GLA.O</strain>
    </source>
</reference>
<dbReference type="KEGG" id="sgu:SGLAU_00060"/>
<dbReference type="AlphaFoldDB" id="A0A089XMJ1"/>
<keyword evidence="3" id="KW-1185">Reference proteome</keyword>